<dbReference type="EMBL" id="RBVX01000024">
    <property type="protein sequence ID" value="RSL31501.1"/>
    <property type="molecule type" value="Genomic_DNA"/>
</dbReference>
<dbReference type="Proteomes" id="UP000275076">
    <property type="component" value="Unassembled WGS sequence"/>
</dbReference>
<feature type="active site" description="Charge relay system" evidence="5">
    <location>
        <position position="224"/>
    </location>
</feature>
<proteinExistence type="inferred from homology"/>
<dbReference type="InterPro" id="IPR000209">
    <property type="entry name" value="Peptidase_S8/S53_dom"/>
</dbReference>
<protein>
    <submittedName>
        <fullName evidence="8">Serine protease</fullName>
    </submittedName>
</protein>
<dbReference type="InterPro" id="IPR034202">
    <property type="entry name" value="Subtilisin_Carlsberg-like"/>
</dbReference>
<dbReference type="SUPFAM" id="SSF52743">
    <property type="entry name" value="Subtilisin-like"/>
    <property type="match status" value="1"/>
</dbReference>
<dbReference type="PROSITE" id="PS00137">
    <property type="entry name" value="SUBTILASE_HIS"/>
    <property type="match status" value="1"/>
</dbReference>
<evidence type="ECO:0000256" key="5">
    <source>
        <dbReference type="PROSITE-ProRule" id="PRU01240"/>
    </source>
</evidence>
<dbReference type="PANTHER" id="PTHR43399">
    <property type="entry name" value="SUBTILISIN-RELATED"/>
    <property type="match status" value="1"/>
</dbReference>
<dbReference type="InterPro" id="IPR023827">
    <property type="entry name" value="Peptidase_S8_Asp-AS"/>
</dbReference>
<dbReference type="PROSITE" id="PS00136">
    <property type="entry name" value="SUBTILASE_ASP"/>
    <property type="match status" value="1"/>
</dbReference>
<keyword evidence="4 5" id="KW-0720">Serine protease</keyword>
<dbReference type="CDD" id="cd07477">
    <property type="entry name" value="Peptidases_S8_Subtilisin_subset"/>
    <property type="match status" value="1"/>
</dbReference>
<sequence length="300" mass="32735">MVQAPELWDEGYKGKGNVVAVIDTGCQTEHPDVKNRIIGGRNFTDDYNRDPENFMDNQGHGTHVAGTIGATLDGAGLVGVAPEVNLLILKALSGEGYGSYQGIIDSIHYAIDWRGKNQERVRVISMSLGGPNDIPEMHEAIQRAVENNILVVSAAGNEGDEDEDTEEIAYPGYYKEVMQVGAVDFDGNLAAFTNFNDEIDIVAPGVNILSTYPDNKFARLSGTSMATPHISGAAALIINQCEDDFDRELTESQMYSQVVKRTQPLGNSRSMEGNGLLVLTNYTSSLEDKKKRELKMSIEQ</sequence>
<dbReference type="InterPro" id="IPR015500">
    <property type="entry name" value="Peptidase_S8_subtilisin-rel"/>
</dbReference>
<dbReference type="GO" id="GO:0004252">
    <property type="term" value="F:serine-type endopeptidase activity"/>
    <property type="evidence" value="ECO:0007669"/>
    <property type="project" value="UniProtKB-UniRule"/>
</dbReference>
<evidence type="ECO:0000313" key="9">
    <source>
        <dbReference type="Proteomes" id="UP000275076"/>
    </source>
</evidence>
<organism evidence="8 9">
    <name type="scientific">Salibacterium salarium</name>
    <dbReference type="NCBI Taxonomy" id="284579"/>
    <lineage>
        <taxon>Bacteria</taxon>
        <taxon>Bacillati</taxon>
        <taxon>Bacillota</taxon>
        <taxon>Bacilli</taxon>
        <taxon>Bacillales</taxon>
        <taxon>Bacillaceae</taxon>
    </lineage>
</organism>
<dbReference type="InterPro" id="IPR023828">
    <property type="entry name" value="Peptidase_S8_Ser-AS"/>
</dbReference>
<evidence type="ECO:0000256" key="1">
    <source>
        <dbReference type="ARBA" id="ARBA00011073"/>
    </source>
</evidence>
<dbReference type="InterPro" id="IPR022398">
    <property type="entry name" value="Peptidase_S8_His-AS"/>
</dbReference>
<evidence type="ECO:0000313" key="8">
    <source>
        <dbReference type="EMBL" id="RSL31501.1"/>
    </source>
</evidence>
<dbReference type="OrthoDB" id="9798386at2"/>
<feature type="domain" description="Peptidase S8/S53" evidence="7">
    <location>
        <begin position="14"/>
        <end position="263"/>
    </location>
</feature>
<dbReference type="PROSITE" id="PS51892">
    <property type="entry name" value="SUBTILASE"/>
    <property type="match status" value="1"/>
</dbReference>
<comment type="similarity">
    <text evidence="1 5 6">Belongs to the peptidase S8 family.</text>
</comment>
<gene>
    <name evidence="8" type="ORF">D7Z54_20510</name>
</gene>
<evidence type="ECO:0000256" key="6">
    <source>
        <dbReference type="RuleBase" id="RU003355"/>
    </source>
</evidence>
<dbReference type="InterPro" id="IPR051048">
    <property type="entry name" value="Peptidase_S8/S53_subtilisin"/>
</dbReference>
<evidence type="ECO:0000256" key="4">
    <source>
        <dbReference type="ARBA" id="ARBA00022825"/>
    </source>
</evidence>
<evidence type="ECO:0000256" key="2">
    <source>
        <dbReference type="ARBA" id="ARBA00022670"/>
    </source>
</evidence>
<feature type="active site" description="Charge relay system" evidence="5">
    <location>
        <position position="23"/>
    </location>
</feature>
<accession>A0A428MZC0</accession>
<dbReference type="AlphaFoldDB" id="A0A428MZC0"/>
<dbReference type="PRINTS" id="PR00723">
    <property type="entry name" value="SUBTILISIN"/>
</dbReference>
<feature type="active site" description="Charge relay system" evidence="5">
    <location>
        <position position="60"/>
    </location>
</feature>
<reference evidence="8 9" key="1">
    <citation type="submission" date="2018-10" db="EMBL/GenBank/DDBJ databases">
        <title>Draft genome sequence of Bacillus salarius IM0101, isolated from a hypersaline soil in Inner Mongolia, China.</title>
        <authorList>
            <person name="Yamprayoonswat W."/>
            <person name="Boonvisut S."/>
            <person name="Jumpathong W."/>
            <person name="Sittihan S."/>
            <person name="Ruangsuj P."/>
            <person name="Wanthongcharoen S."/>
            <person name="Thongpramul N."/>
            <person name="Pimmason S."/>
            <person name="Yu B."/>
            <person name="Yasawong M."/>
        </authorList>
    </citation>
    <scope>NUCLEOTIDE SEQUENCE [LARGE SCALE GENOMIC DNA]</scope>
    <source>
        <strain evidence="8 9">IM0101</strain>
    </source>
</reference>
<dbReference type="PROSITE" id="PS00138">
    <property type="entry name" value="SUBTILASE_SER"/>
    <property type="match status" value="1"/>
</dbReference>
<dbReference type="PANTHER" id="PTHR43399:SF4">
    <property type="entry name" value="CELL WALL-ASSOCIATED PROTEASE"/>
    <property type="match status" value="1"/>
</dbReference>
<comment type="caution">
    <text evidence="8">The sequence shown here is derived from an EMBL/GenBank/DDBJ whole genome shotgun (WGS) entry which is preliminary data.</text>
</comment>
<name>A0A428MZC0_9BACI</name>
<evidence type="ECO:0000256" key="3">
    <source>
        <dbReference type="ARBA" id="ARBA00022801"/>
    </source>
</evidence>
<dbReference type="GO" id="GO:0006508">
    <property type="term" value="P:proteolysis"/>
    <property type="evidence" value="ECO:0007669"/>
    <property type="project" value="UniProtKB-KW"/>
</dbReference>
<dbReference type="InterPro" id="IPR036852">
    <property type="entry name" value="Peptidase_S8/S53_dom_sf"/>
</dbReference>
<dbReference type="Gene3D" id="3.40.50.200">
    <property type="entry name" value="Peptidase S8/S53 domain"/>
    <property type="match status" value="1"/>
</dbReference>
<dbReference type="Pfam" id="PF00082">
    <property type="entry name" value="Peptidase_S8"/>
    <property type="match status" value="1"/>
</dbReference>
<evidence type="ECO:0000259" key="7">
    <source>
        <dbReference type="Pfam" id="PF00082"/>
    </source>
</evidence>
<keyword evidence="3 5" id="KW-0378">Hydrolase</keyword>
<keyword evidence="2 5" id="KW-0645">Protease</keyword>
<keyword evidence="9" id="KW-1185">Reference proteome</keyword>